<dbReference type="SUPFAM" id="SSF51658">
    <property type="entry name" value="Xylose isomerase-like"/>
    <property type="match status" value="1"/>
</dbReference>
<accession>A0A540VJJ7</accession>
<comment type="pathway">
    <text evidence="5">Carbohydrate metabolism; pentose and glucuronate interconversion.</text>
</comment>
<dbReference type="GO" id="GO:0008927">
    <property type="term" value="F:mannonate dehydratase activity"/>
    <property type="evidence" value="ECO:0007669"/>
    <property type="project" value="UniProtKB-EC"/>
</dbReference>
<evidence type="ECO:0000256" key="1">
    <source>
        <dbReference type="ARBA" id="ARBA00001794"/>
    </source>
</evidence>
<dbReference type="Proteomes" id="UP000317371">
    <property type="component" value="Unassembled WGS sequence"/>
</dbReference>
<dbReference type="PANTHER" id="PTHR30387">
    <property type="entry name" value="MANNONATE DEHYDRATASE"/>
    <property type="match status" value="1"/>
</dbReference>
<comment type="similarity">
    <text evidence="6">Belongs to the mannonate dehydratase family.</text>
</comment>
<evidence type="ECO:0000256" key="8">
    <source>
        <dbReference type="ARBA" id="ARBA00023004"/>
    </source>
</evidence>
<comment type="cofactor">
    <cofactor evidence="3">
        <name>Fe(2+)</name>
        <dbReference type="ChEBI" id="CHEBI:29033"/>
    </cofactor>
</comment>
<dbReference type="GO" id="GO:0042840">
    <property type="term" value="P:D-glucuronate catabolic process"/>
    <property type="evidence" value="ECO:0007669"/>
    <property type="project" value="TreeGrafter"/>
</dbReference>
<evidence type="ECO:0000256" key="2">
    <source>
        <dbReference type="ARBA" id="ARBA00001936"/>
    </source>
</evidence>
<dbReference type="Pfam" id="PF03786">
    <property type="entry name" value="UxuA"/>
    <property type="match status" value="2"/>
</dbReference>
<dbReference type="EC" id="4.2.1.8" evidence="7"/>
<dbReference type="Gene3D" id="3.20.20.150">
    <property type="entry name" value="Divalent-metal-dependent TIM barrel enzymes"/>
    <property type="match status" value="1"/>
</dbReference>
<dbReference type="OrthoDB" id="9780250at2"/>
<comment type="caution">
    <text evidence="11">The sequence shown here is derived from an EMBL/GenBank/DDBJ whole genome shotgun (WGS) entry which is preliminary data.</text>
</comment>
<dbReference type="UniPathway" id="UPA00246"/>
<comment type="catalytic activity">
    <reaction evidence="1">
        <text>D-mannonate = 2-dehydro-3-deoxy-D-gluconate + H2O</text>
        <dbReference type="Rhea" id="RHEA:20097"/>
        <dbReference type="ChEBI" id="CHEBI:15377"/>
        <dbReference type="ChEBI" id="CHEBI:17767"/>
        <dbReference type="ChEBI" id="CHEBI:57990"/>
        <dbReference type="EC" id="4.2.1.8"/>
    </reaction>
</comment>
<evidence type="ECO:0000256" key="9">
    <source>
        <dbReference type="ARBA" id="ARBA00023211"/>
    </source>
</evidence>
<reference evidence="11 12" key="1">
    <citation type="submission" date="2019-06" db="EMBL/GenBank/DDBJ databases">
        <title>Genome sequence of Litorilinea aerophila BAA-2444.</title>
        <authorList>
            <person name="Maclea K.S."/>
            <person name="Maurais E.G."/>
            <person name="Iannazzi L.C."/>
        </authorList>
    </citation>
    <scope>NUCLEOTIDE SEQUENCE [LARGE SCALE GENOMIC DNA]</scope>
    <source>
        <strain evidence="11 12">ATCC BAA-2444</strain>
    </source>
</reference>
<protein>
    <recommendedName>
        <fullName evidence="7">mannonate dehydratase</fullName>
        <ecNumber evidence="7">4.2.1.8</ecNumber>
    </recommendedName>
</protein>
<proteinExistence type="inferred from homology"/>
<evidence type="ECO:0000256" key="6">
    <source>
        <dbReference type="ARBA" id="ARBA00007389"/>
    </source>
</evidence>
<dbReference type="InterPro" id="IPR004628">
    <property type="entry name" value="Man_deHydtase"/>
</dbReference>
<evidence type="ECO:0000256" key="5">
    <source>
        <dbReference type="ARBA" id="ARBA00004892"/>
    </source>
</evidence>
<evidence type="ECO:0000256" key="10">
    <source>
        <dbReference type="ARBA" id="ARBA00023239"/>
    </source>
</evidence>
<keyword evidence="8" id="KW-0408">Iron</keyword>
<evidence type="ECO:0000313" key="11">
    <source>
        <dbReference type="EMBL" id="TQE96945.1"/>
    </source>
</evidence>
<dbReference type="InParanoid" id="A0A540VJJ7"/>
<dbReference type="AlphaFoldDB" id="A0A540VJJ7"/>
<dbReference type="PANTHER" id="PTHR30387:SF2">
    <property type="entry name" value="MANNONATE DEHYDRATASE"/>
    <property type="match status" value="1"/>
</dbReference>
<sequence>MYIQDTMRWTDLDDDRLRFYRALSVDMIQLDIRSGVSTVDSPLGQALRAGRDCTADFEQARERVEAHGMQLNAVVMSCWPEITLGRPDMDEKIEAWCRMLESLGRAGIPHLGWNFKPMGNFRTTSEIGRGGVQYSTFDYDEFMRNRPPQHTPPVSEEEMWARMEKFLRAVIPVAERAGVRMALHPDDPPVPEPLGGVAQICSTLEQFRRIFDLVPSPSHAMIFCQGCMTELLGTGVYDAIVEMASQGKIAWVHFRNVRGRLPHFAEVFIDEGDIDMRRAMELYRDHGFNGPYMLDHTPRFPQADSEQVGRAYANGYIRCLIQTVYGR</sequence>
<dbReference type="InterPro" id="IPR036237">
    <property type="entry name" value="Xyl_isomerase-like_sf"/>
</dbReference>
<evidence type="ECO:0000256" key="3">
    <source>
        <dbReference type="ARBA" id="ARBA00001954"/>
    </source>
</evidence>
<keyword evidence="9" id="KW-0464">Manganese</keyword>
<dbReference type="GO" id="GO:0008198">
    <property type="term" value="F:ferrous iron binding"/>
    <property type="evidence" value="ECO:0007669"/>
    <property type="project" value="TreeGrafter"/>
</dbReference>
<evidence type="ECO:0000313" key="12">
    <source>
        <dbReference type="Proteomes" id="UP000317371"/>
    </source>
</evidence>
<dbReference type="FunCoup" id="A0A540VJJ7">
    <property type="interactions" value="38"/>
</dbReference>
<dbReference type="GO" id="GO:0030145">
    <property type="term" value="F:manganese ion binding"/>
    <property type="evidence" value="ECO:0007669"/>
    <property type="project" value="TreeGrafter"/>
</dbReference>
<evidence type="ECO:0000256" key="7">
    <source>
        <dbReference type="ARBA" id="ARBA00012927"/>
    </source>
</evidence>
<dbReference type="EMBL" id="VIGC01000005">
    <property type="protein sequence ID" value="TQE96945.1"/>
    <property type="molecule type" value="Genomic_DNA"/>
</dbReference>
<comment type="cofactor">
    <cofactor evidence="2">
        <name>Mn(2+)</name>
        <dbReference type="ChEBI" id="CHEBI:29035"/>
    </cofactor>
</comment>
<evidence type="ECO:0000256" key="4">
    <source>
        <dbReference type="ARBA" id="ARBA00002713"/>
    </source>
</evidence>
<dbReference type="RefSeq" id="WP_141608930.1">
    <property type="nucleotide sequence ID" value="NZ_VIGC02000005.1"/>
</dbReference>
<name>A0A540VJJ7_9CHLR</name>
<gene>
    <name evidence="11" type="ORF">FKZ61_04710</name>
</gene>
<keyword evidence="12" id="KW-1185">Reference proteome</keyword>
<organism evidence="11 12">
    <name type="scientific">Litorilinea aerophila</name>
    <dbReference type="NCBI Taxonomy" id="1204385"/>
    <lineage>
        <taxon>Bacteria</taxon>
        <taxon>Bacillati</taxon>
        <taxon>Chloroflexota</taxon>
        <taxon>Caldilineae</taxon>
        <taxon>Caldilineales</taxon>
        <taxon>Caldilineaceae</taxon>
        <taxon>Litorilinea</taxon>
    </lineage>
</organism>
<comment type="function">
    <text evidence="4">Catalyzes the dehydration of D-mannonate.</text>
</comment>
<keyword evidence="10" id="KW-0456">Lyase</keyword>